<evidence type="ECO:0000313" key="2">
    <source>
        <dbReference type="EMBL" id="KAF3504547.1"/>
    </source>
</evidence>
<reference evidence="2" key="1">
    <citation type="submission" date="2019-12" db="EMBL/GenBank/DDBJ databases">
        <title>Genome sequencing and annotation of Brassica cretica.</title>
        <authorList>
            <person name="Studholme D.J."/>
            <person name="Sarris P."/>
        </authorList>
    </citation>
    <scope>NUCLEOTIDE SEQUENCE</scope>
    <source>
        <strain evidence="2">PFS-109/04</strain>
        <tissue evidence="2">Leaf</tissue>
    </source>
</reference>
<dbReference type="Proteomes" id="UP000712600">
    <property type="component" value="Unassembled WGS sequence"/>
</dbReference>
<dbReference type="Pfam" id="PF09331">
    <property type="entry name" value="DUF1985"/>
    <property type="match status" value="1"/>
</dbReference>
<accession>A0A8S9NRG9</accession>
<organism evidence="2 3">
    <name type="scientific">Brassica cretica</name>
    <name type="common">Mustard</name>
    <dbReference type="NCBI Taxonomy" id="69181"/>
    <lineage>
        <taxon>Eukaryota</taxon>
        <taxon>Viridiplantae</taxon>
        <taxon>Streptophyta</taxon>
        <taxon>Embryophyta</taxon>
        <taxon>Tracheophyta</taxon>
        <taxon>Spermatophyta</taxon>
        <taxon>Magnoliopsida</taxon>
        <taxon>eudicotyledons</taxon>
        <taxon>Gunneridae</taxon>
        <taxon>Pentapetalae</taxon>
        <taxon>rosids</taxon>
        <taxon>malvids</taxon>
        <taxon>Brassicales</taxon>
        <taxon>Brassicaceae</taxon>
        <taxon>Brassiceae</taxon>
        <taxon>Brassica</taxon>
    </lineage>
</organism>
<gene>
    <name evidence="2" type="ORF">F2Q69_00041727</name>
</gene>
<proteinExistence type="predicted"/>
<dbReference type="EMBL" id="QGKX02001621">
    <property type="protein sequence ID" value="KAF3504547.1"/>
    <property type="molecule type" value="Genomic_DNA"/>
</dbReference>
<dbReference type="AlphaFoldDB" id="A0A8S9NRG9"/>
<dbReference type="PANTHER" id="PTHR48449">
    <property type="entry name" value="DUF1985 DOMAIN-CONTAINING PROTEIN"/>
    <property type="match status" value="1"/>
</dbReference>
<comment type="caution">
    <text evidence="2">The sequence shown here is derived from an EMBL/GenBank/DDBJ whole genome shotgun (WGS) entry which is preliminary data.</text>
</comment>
<protein>
    <recommendedName>
        <fullName evidence="1">DUF1985 domain-containing protein</fullName>
    </recommendedName>
</protein>
<sequence length="406" mass="46724">MRLTGFCVSFPSSVPKKKGRLVGLGRRTRSVPPSSAPPPFVDPEVLTAQLKDKDDRISLLETQMAAQQAGYEAQRRLNQQMMEMMQRMYPNEGLIPRNIPRDLFLGIFRGFKFRGNEPSEYSEGHVPRNIPRDTFLGIYRGTCSSEFSEGSFPRKFPMKIPRNISSKPPRFRRLPCKSSRLPYLIPRLVELRRGSVTTGVVGNHIFSDYDCCSVILKDNSEDFQEVFYEVLHSERLPGSLPDDLRLRRRLLGSLPECRKMDLPELSLRIHTLGEEPPAGKSILFHTHDSKLFATLRKALHADEYEELKESKLGVFIKFKELKFGWASRQVHYMLGFQLDIKKKYKLWSLVGPQPVRFSLLEFEHLTGLNCDYIEDLENPRCEVTKEMAAGASCLMSRMDHRRLTLP</sequence>
<feature type="domain" description="DUF1985" evidence="1">
    <location>
        <begin position="337"/>
        <end position="382"/>
    </location>
</feature>
<evidence type="ECO:0000259" key="1">
    <source>
        <dbReference type="Pfam" id="PF09331"/>
    </source>
</evidence>
<evidence type="ECO:0000313" key="3">
    <source>
        <dbReference type="Proteomes" id="UP000712600"/>
    </source>
</evidence>
<name>A0A8S9NRG9_BRACR</name>
<dbReference type="PANTHER" id="PTHR48449:SF1">
    <property type="entry name" value="DUF1985 DOMAIN-CONTAINING PROTEIN"/>
    <property type="match status" value="1"/>
</dbReference>
<dbReference type="InterPro" id="IPR015410">
    <property type="entry name" value="DUF1985"/>
</dbReference>